<keyword evidence="1" id="KW-0540">Nuclease</keyword>
<name>A0A1T1AVX1_RHOFE</name>
<dbReference type="STRING" id="28066.RF819_16600"/>
<evidence type="ECO:0000313" key="2">
    <source>
        <dbReference type="Proteomes" id="UP000190750"/>
    </source>
</evidence>
<dbReference type="EMBL" id="MTJN01000002">
    <property type="protein sequence ID" value="OOV08125.1"/>
    <property type="molecule type" value="Genomic_DNA"/>
</dbReference>
<comment type="caution">
    <text evidence="1">The sequence shown here is derived from an EMBL/GenBank/DDBJ whole genome shotgun (WGS) entry which is preliminary data.</text>
</comment>
<reference evidence="1 2" key="1">
    <citation type="submission" date="2017-01" db="EMBL/GenBank/DDBJ databases">
        <title>Genome sequencing of Rhodoferax fermentans JCM 7819.</title>
        <authorList>
            <person name="Kim Y.J."/>
            <person name="Farh M.E.-A."/>
            <person name="Yang D.-C."/>
        </authorList>
    </citation>
    <scope>NUCLEOTIDE SEQUENCE [LARGE SCALE GENOMIC DNA]</scope>
    <source>
        <strain evidence="1 2">JCM 7819</strain>
    </source>
</reference>
<dbReference type="Proteomes" id="UP000190750">
    <property type="component" value="Unassembled WGS sequence"/>
</dbReference>
<dbReference type="AlphaFoldDB" id="A0A1T1AVX1"/>
<dbReference type="InterPro" id="IPR036691">
    <property type="entry name" value="Endo/exonu/phosph_ase_sf"/>
</dbReference>
<dbReference type="Gene3D" id="3.60.10.10">
    <property type="entry name" value="Endonuclease/exonuclease/phosphatase"/>
    <property type="match status" value="1"/>
</dbReference>
<dbReference type="GO" id="GO:0004519">
    <property type="term" value="F:endonuclease activity"/>
    <property type="evidence" value="ECO:0007669"/>
    <property type="project" value="UniProtKB-KW"/>
</dbReference>
<keyword evidence="1" id="KW-0378">Hydrolase</keyword>
<dbReference type="RefSeq" id="WP_078365994.1">
    <property type="nucleotide sequence ID" value="NZ_MTJN01000002.1"/>
</dbReference>
<accession>A0A1T1AVX1</accession>
<evidence type="ECO:0000313" key="1">
    <source>
        <dbReference type="EMBL" id="OOV08125.1"/>
    </source>
</evidence>
<dbReference type="OrthoDB" id="583592at2"/>
<proteinExistence type="predicted"/>
<gene>
    <name evidence="1" type="ORF">RF819_16600</name>
</gene>
<dbReference type="SUPFAM" id="SSF56219">
    <property type="entry name" value="DNase I-like"/>
    <property type="match status" value="1"/>
</dbReference>
<organism evidence="1 2">
    <name type="scientific">Rhodoferax fermentans</name>
    <dbReference type="NCBI Taxonomy" id="28066"/>
    <lineage>
        <taxon>Bacteria</taxon>
        <taxon>Pseudomonadati</taxon>
        <taxon>Pseudomonadota</taxon>
        <taxon>Betaproteobacteria</taxon>
        <taxon>Burkholderiales</taxon>
        <taxon>Comamonadaceae</taxon>
        <taxon>Rhodoferax</taxon>
    </lineage>
</organism>
<keyword evidence="2" id="KW-1185">Reference proteome</keyword>
<protein>
    <submittedName>
        <fullName evidence="1">Endonuclease</fullName>
    </submittedName>
</protein>
<keyword evidence="1" id="KW-0255">Endonuclease</keyword>
<sequence length="239" mass="27442">MTTKPLRIVTWNCNGALRKKWSRLAALKADVYVVQECEDPSQTTDAAYTAWCGKHLWVGTHRSKGIGVFASGDLTLQAVPLDVGRLELFLPCIVNGDWPLLATWTKKANSPNFGYIGQLWKFLQMHQTFLIHPRAMLIGDLNSNTQWDQWDRWWNHSDVVRELSELGLESCYHRHYSEVQGKETRPTFFLHRNAEKPYHIDYGFTAAQWVVQNVAVGANSDWLADSDHLPLVFDLERSD</sequence>